<keyword evidence="4" id="KW-1185">Reference proteome</keyword>
<dbReference type="GO" id="GO:0005085">
    <property type="term" value="F:guanyl-nucleotide exchange factor activity"/>
    <property type="evidence" value="ECO:0007669"/>
    <property type="project" value="InterPro"/>
</dbReference>
<dbReference type="InterPro" id="IPR027357">
    <property type="entry name" value="DOCKER_dom"/>
</dbReference>
<dbReference type="InterPro" id="IPR043162">
    <property type="entry name" value="DOCK_C_lobe_C"/>
</dbReference>
<dbReference type="PANTHER" id="PTHR23317">
    <property type="entry name" value="DEDICATOR OF CYTOKINESIS DOCK"/>
    <property type="match status" value="1"/>
</dbReference>
<sequence length="135" mass="15022">MIVTPFTMSGTARGGLTEQYQRNTIITTARSFPYITTRVEIVAHEDVVLSPVEVALRDVLKRNQQLTQALAVRPLDAKFLQMVLQGCVSTTVNRGPLEVAKMFLGQSSPSSTTNAEDTLRIKNSLRISLKEFLRK</sequence>
<protein>
    <recommendedName>
        <fullName evidence="2">DOCKER domain-containing protein</fullName>
    </recommendedName>
</protein>
<evidence type="ECO:0000313" key="4">
    <source>
        <dbReference type="Proteomes" id="UP000281553"/>
    </source>
</evidence>
<evidence type="ECO:0000259" key="2">
    <source>
        <dbReference type="PROSITE" id="PS51651"/>
    </source>
</evidence>
<dbReference type="InterPro" id="IPR046773">
    <property type="entry name" value="DOCKER_Lobe_C"/>
</dbReference>
<name>A0A3P7NRC0_DIBLA</name>
<evidence type="ECO:0000313" key="3">
    <source>
        <dbReference type="EMBL" id="VDN11032.1"/>
    </source>
</evidence>
<evidence type="ECO:0000256" key="1">
    <source>
        <dbReference type="PROSITE-ProRule" id="PRU00984"/>
    </source>
</evidence>
<reference evidence="3 4" key="1">
    <citation type="submission" date="2018-11" db="EMBL/GenBank/DDBJ databases">
        <authorList>
            <consortium name="Pathogen Informatics"/>
        </authorList>
    </citation>
    <scope>NUCLEOTIDE SEQUENCE [LARGE SCALE GENOMIC DNA]</scope>
</reference>
<accession>A0A3P7NRC0</accession>
<dbReference type="GO" id="GO:0007264">
    <property type="term" value="P:small GTPase-mediated signal transduction"/>
    <property type="evidence" value="ECO:0007669"/>
    <property type="project" value="InterPro"/>
</dbReference>
<organism evidence="3 4">
    <name type="scientific">Dibothriocephalus latus</name>
    <name type="common">Fish tapeworm</name>
    <name type="synonym">Diphyllobothrium latum</name>
    <dbReference type="NCBI Taxonomy" id="60516"/>
    <lineage>
        <taxon>Eukaryota</taxon>
        <taxon>Metazoa</taxon>
        <taxon>Spiralia</taxon>
        <taxon>Lophotrochozoa</taxon>
        <taxon>Platyhelminthes</taxon>
        <taxon>Cestoda</taxon>
        <taxon>Eucestoda</taxon>
        <taxon>Diphyllobothriidea</taxon>
        <taxon>Diphyllobothriidae</taxon>
        <taxon>Dibothriocephalus</taxon>
    </lineage>
</organism>
<gene>
    <name evidence="3" type="ORF">DILT_LOCUS6863</name>
</gene>
<dbReference type="Proteomes" id="UP000281553">
    <property type="component" value="Unassembled WGS sequence"/>
</dbReference>
<comment type="similarity">
    <text evidence="1">Belongs to the DOCK family.</text>
</comment>
<dbReference type="AlphaFoldDB" id="A0A3P7NRC0"/>
<dbReference type="PROSITE" id="PS51651">
    <property type="entry name" value="DOCKER"/>
    <property type="match status" value="1"/>
</dbReference>
<feature type="domain" description="DOCKER" evidence="2">
    <location>
        <begin position="1"/>
        <end position="135"/>
    </location>
</feature>
<dbReference type="OrthoDB" id="47328at2759"/>
<dbReference type="InterPro" id="IPR026791">
    <property type="entry name" value="DOCK"/>
</dbReference>
<dbReference type="EMBL" id="UYRU01050526">
    <property type="protein sequence ID" value="VDN11032.1"/>
    <property type="molecule type" value="Genomic_DNA"/>
</dbReference>
<dbReference type="PANTHER" id="PTHR23317:SF76">
    <property type="entry name" value="LD20667P"/>
    <property type="match status" value="1"/>
</dbReference>
<dbReference type="Pfam" id="PF20421">
    <property type="entry name" value="DHR-2_Lobe_C"/>
    <property type="match status" value="1"/>
</dbReference>
<dbReference type="Gene3D" id="1.20.58.740">
    <property type="match status" value="1"/>
</dbReference>
<proteinExistence type="inferred from homology"/>